<keyword evidence="10" id="KW-0325">Glycoprotein</keyword>
<evidence type="ECO:0000256" key="7">
    <source>
        <dbReference type="ARBA" id="ARBA00022968"/>
    </source>
</evidence>
<keyword evidence="5" id="KW-0808">Transferase</keyword>
<evidence type="ECO:0000313" key="16">
    <source>
        <dbReference type="Proteomes" id="UP000316621"/>
    </source>
</evidence>
<sequence length="548" mass="62384">MKNHNSNKVSYILVADKISILFKPLQKLTNSSMILNMLFRVRPQKSGYFLLFLEICTSFSVFMISYPIVSCISDHKHPLIHINRIFNQRDTFINLSTTTEELWKQPDGLGYRPCLNFSQNYASSNISSGIKNRFLMVVVSGGLNQQKNQIIDDAVIARILQATLIVPIFHVNAVWGDESEFSDIFDERNFKETLKEDVHILSSLPSTYISKRPVRAPIPSNVSEDMVRTLLTKELNKHTVLLLRRFDSKLSKILGPDLQKLRCKVAFHALKFKPWIENFGKKLAMRMSGGHPYMTLHFRLEKDVWVRTGCLPGLGKDADQMVISERMSHPELLTGRSNNITFRERYMAGLCPLDAAETTRYVFRFHDLNHAHICTLSGYNSLLKAFGASSNTRIYWAGGTPIGGEKALAPIRKQFPHFTNKWALADGDELQHFRNKSSILIALDYIVCINSDVFMANHGGDMARTIQGHRAYFGHKKYITPNKKKLVRLFMNNNNQMNEKEIDDRIKKMHIDSMGSPVLIKTSKSHMDVTAYPAPACMCSSSITQTSI</sequence>
<dbReference type="InterPro" id="IPR019378">
    <property type="entry name" value="GDP-Fuc_O-FucTrfase"/>
</dbReference>
<dbReference type="GO" id="GO:0005737">
    <property type="term" value="C:cytoplasm"/>
    <property type="evidence" value="ECO:0007669"/>
    <property type="project" value="TreeGrafter"/>
</dbReference>
<dbReference type="EMBL" id="CM010724">
    <property type="protein sequence ID" value="RZC80372.1"/>
    <property type="molecule type" value="Genomic_DNA"/>
</dbReference>
<evidence type="ECO:0000256" key="11">
    <source>
        <dbReference type="ARBA" id="ARBA00023253"/>
    </source>
</evidence>
<comment type="pathway">
    <text evidence="2">Glycan metabolism.</text>
</comment>
<evidence type="ECO:0000256" key="6">
    <source>
        <dbReference type="ARBA" id="ARBA00022692"/>
    </source>
</evidence>
<evidence type="ECO:0000256" key="2">
    <source>
        <dbReference type="ARBA" id="ARBA00004881"/>
    </source>
</evidence>
<comment type="similarity">
    <text evidence="3">Belongs to the glycosyltransferase GT106 family.</text>
</comment>
<comment type="subcellular location">
    <subcellularLocation>
        <location evidence="1">Membrane</location>
        <topology evidence="1">Single-pass type II membrane protein</topology>
    </subcellularLocation>
</comment>
<evidence type="ECO:0000256" key="5">
    <source>
        <dbReference type="ARBA" id="ARBA00022679"/>
    </source>
</evidence>
<evidence type="ECO:0000256" key="4">
    <source>
        <dbReference type="ARBA" id="ARBA00022676"/>
    </source>
</evidence>
<accession>A0A4Y7L6V0</accession>
<protein>
    <recommendedName>
        <fullName evidence="13">O-fucosyltransferase family protein</fullName>
    </recommendedName>
</protein>
<dbReference type="PANTHER" id="PTHR31741:SF66">
    <property type="entry name" value="O-FUCOSYLTRANSFERASE 20"/>
    <property type="match status" value="1"/>
</dbReference>
<proteinExistence type="inferred from homology"/>
<evidence type="ECO:0000256" key="10">
    <source>
        <dbReference type="ARBA" id="ARBA00023180"/>
    </source>
</evidence>
<keyword evidence="9 14" id="KW-0472">Membrane</keyword>
<dbReference type="PANTHER" id="PTHR31741">
    <property type="entry name" value="OS02G0726500 PROTEIN-RELATED"/>
    <property type="match status" value="1"/>
</dbReference>
<evidence type="ECO:0000256" key="9">
    <source>
        <dbReference type="ARBA" id="ARBA00023136"/>
    </source>
</evidence>
<dbReference type="AlphaFoldDB" id="A0A4Y7L6V0"/>
<evidence type="ECO:0000313" key="15">
    <source>
        <dbReference type="EMBL" id="RZC80372.1"/>
    </source>
</evidence>
<dbReference type="Proteomes" id="UP000316621">
    <property type="component" value="Chromosome 10"/>
</dbReference>
<organism evidence="15 16">
    <name type="scientific">Papaver somniferum</name>
    <name type="common">Opium poppy</name>
    <dbReference type="NCBI Taxonomy" id="3469"/>
    <lineage>
        <taxon>Eukaryota</taxon>
        <taxon>Viridiplantae</taxon>
        <taxon>Streptophyta</taxon>
        <taxon>Embryophyta</taxon>
        <taxon>Tracheophyta</taxon>
        <taxon>Spermatophyta</taxon>
        <taxon>Magnoliopsida</taxon>
        <taxon>Ranunculales</taxon>
        <taxon>Papaveraceae</taxon>
        <taxon>Papaveroideae</taxon>
        <taxon>Papaver</taxon>
    </lineage>
</organism>
<dbReference type="PIRSF" id="PIRSF009360">
    <property type="entry name" value="UCP009360"/>
    <property type="match status" value="1"/>
</dbReference>
<keyword evidence="8 14" id="KW-1133">Transmembrane helix</keyword>
<keyword evidence="11" id="KW-0294">Fucose metabolism</keyword>
<keyword evidence="7" id="KW-0735">Signal-anchor</keyword>
<dbReference type="InterPro" id="IPR024709">
    <property type="entry name" value="FucosylTrfase_pln"/>
</dbReference>
<dbReference type="GO" id="GO:0006004">
    <property type="term" value="P:fucose metabolic process"/>
    <property type="evidence" value="ECO:0007669"/>
    <property type="project" value="UniProtKB-KW"/>
</dbReference>
<evidence type="ECO:0000256" key="13">
    <source>
        <dbReference type="ARBA" id="ARBA00030350"/>
    </source>
</evidence>
<dbReference type="GO" id="GO:0016757">
    <property type="term" value="F:glycosyltransferase activity"/>
    <property type="evidence" value="ECO:0007669"/>
    <property type="project" value="UniProtKB-KW"/>
</dbReference>
<keyword evidence="16" id="KW-1185">Reference proteome</keyword>
<feature type="transmembrane region" description="Helical" evidence="14">
    <location>
        <begin position="47"/>
        <end position="69"/>
    </location>
</feature>
<keyword evidence="6 14" id="KW-0812">Transmembrane</keyword>
<dbReference type="Pfam" id="PF10250">
    <property type="entry name" value="O-FucT"/>
    <property type="match status" value="1"/>
</dbReference>
<evidence type="ECO:0000256" key="14">
    <source>
        <dbReference type="SAM" id="Phobius"/>
    </source>
</evidence>
<keyword evidence="12" id="KW-0119">Carbohydrate metabolism</keyword>
<evidence type="ECO:0000256" key="1">
    <source>
        <dbReference type="ARBA" id="ARBA00004606"/>
    </source>
</evidence>
<dbReference type="OMA" id="MVISERM"/>
<evidence type="ECO:0000256" key="3">
    <source>
        <dbReference type="ARBA" id="ARBA00007737"/>
    </source>
</evidence>
<keyword evidence="4" id="KW-0328">Glycosyltransferase</keyword>
<reference evidence="15 16" key="1">
    <citation type="journal article" date="2018" name="Science">
        <title>The opium poppy genome and morphinan production.</title>
        <authorList>
            <person name="Guo L."/>
            <person name="Winzer T."/>
            <person name="Yang X."/>
            <person name="Li Y."/>
            <person name="Ning Z."/>
            <person name="He Z."/>
            <person name="Teodor R."/>
            <person name="Lu Y."/>
            <person name="Bowser T.A."/>
            <person name="Graham I.A."/>
            <person name="Ye K."/>
        </authorList>
    </citation>
    <scope>NUCLEOTIDE SEQUENCE [LARGE SCALE GENOMIC DNA]</scope>
    <source>
        <strain evidence="16">cv. HN1</strain>
        <tissue evidence="15">Leaves</tissue>
    </source>
</reference>
<dbReference type="GO" id="GO:0016020">
    <property type="term" value="C:membrane"/>
    <property type="evidence" value="ECO:0007669"/>
    <property type="project" value="UniProtKB-SubCell"/>
</dbReference>
<name>A0A4Y7L6V0_PAPSO</name>
<gene>
    <name evidence="15" type="ORF">C5167_042956</name>
</gene>
<evidence type="ECO:0000256" key="12">
    <source>
        <dbReference type="ARBA" id="ARBA00023277"/>
    </source>
</evidence>
<evidence type="ECO:0000256" key="8">
    <source>
        <dbReference type="ARBA" id="ARBA00022989"/>
    </source>
</evidence>
<dbReference type="CDD" id="cd11299">
    <property type="entry name" value="O-FucT_plant"/>
    <property type="match status" value="1"/>
</dbReference>
<dbReference type="Gramene" id="RZC80372">
    <property type="protein sequence ID" value="RZC80372"/>
    <property type="gene ID" value="C5167_042956"/>
</dbReference>